<dbReference type="EMBL" id="SDIL01000015">
    <property type="protein sequence ID" value="RXK40737.1"/>
    <property type="molecule type" value="Genomic_DNA"/>
</dbReference>
<protein>
    <submittedName>
        <fullName evidence="2">Uncharacterized protein</fullName>
    </submittedName>
</protein>
<evidence type="ECO:0000313" key="3">
    <source>
        <dbReference type="Proteomes" id="UP000289152"/>
    </source>
</evidence>
<dbReference type="InParanoid" id="A0A4V1M4L0"/>
<organism evidence="2 3">
    <name type="scientific">Tremella mesenterica</name>
    <name type="common">Jelly fungus</name>
    <dbReference type="NCBI Taxonomy" id="5217"/>
    <lineage>
        <taxon>Eukaryota</taxon>
        <taxon>Fungi</taxon>
        <taxon>Dikarya</taxon>
        <taxon>Basidiomycota</taxon>
        <taxon>Agaricomycotina</taxon>
        <taxon>Tremellomycetes</taxon>
        <taxon>Tremellales</taxon>
        <taxon>Tremellaceae</taxon>
        <taxon>Tremella</taxon>
    </lineage>
</organism>
<dbReference type="Proteomes" id="UP000289152">
    <property type="component" value="Unassembled WGS sequence"/>
</dbReference>
<feature type="compositionally biased region" description="Polar residues" evidence="1">
    <location>
        <begin position="333"/>
        <end position="343"/>
    </location>
</feature>
<feature type="region of interest" description="Disordered" evidence="1">
    <location>
        <begin position="312"/>
        <end position="379"/>
    </location>
</feature>
<sequence>MEQGQYYSYSTTPTNDLYFQNPVLPTWSPSSDQTEVNPSSFPALQASYNEIYPEFPPLTPKHTSTIDPYNQAKEGKVTTWCIPKPLESITDPEKSFSPSLLILDEPNTNTNTTSTLNTPQIPDFSNCGYQSTNFGEFIEPNVSPTFVKMRDETTLGFLARSLGYDENDLGKLLLDSWVSQEKKEALNQLKYRMIGDEEQWKMARTEAERRELKKHINDHAIRRLSRLIDCSEQMILSYLRGKMEDVDLSTTKSLNKFRDDPHKFIQDISSSTPPASILIPLDQCLTAAVSQAAYLEWRAQFGNQLSAKSFYAEPIPDRKRDKPEKPRPKQNHTEITGKSTRLTSGGRRGKTRSSIDSRSKAQKQAEDVFSVKSNVHLRR</sequence>
<evidence type="ECO:0000313" key="2">
    <source>
        <dbReference type="EMBL" id="RXK40737.1"/>
    </source>
</evidence>
<dbReference type="AlphaFoldDB" id="A0A4V1M4L0"/>
<keyword evidence="3" id="KW-1185">Reference proteome</keyword>
<feature type="compositionally biased region" description="Basic and acidic residues" evidence="1">
    <location>
        <begin position="315"/>
        <end position="327"/>
    </location>
</feature>
<feature type="compositionally biased region" description="Basic and acidic residues" evidence="1">
    <location>
        <begin position="353"/>
        <end position="366"/>
    </location>
</feature>
<comment type="caution">
    <text evidence="2">The sequence shown here is derived from an EMBL/GenBank/DDBJ whole genome shotgun (WGS) entry which is preliminary data.</text>
</comment>
<accession>A0A4V1M4L0</accession>
<evidence type="ECO:0000256" key="1">
    <source>
        <dbReference type="SAM" id="MobiDB-lite"/>
    </source>
</evidence>
<proteinExistence type="predicted"/>
<name>A0A4V1M4L0_TREME</name>
<gene>
    <name evidence="2" type="ORF">M231_01989</name>
</gene>
<reference evidence="2 3" key="1">
    <citation type="submission" date="2016-06" db="EMBL/GenBank/DDBJ databases">
        <title>Evolution of pathogenesis and genome organization in the Tremellales.</title>
        <authorList>
            <person name="Cuomo C."/>
            <person name="Litvintseva A."/>
            <person name="Heitman J."/>
            <person name="Chen Y."/>
            <person name="Sun S."/>
            <person name="Springer D."/>
            <person name="Dromer F."/>
            <person name="Young S."/>
            <person name="Zeng Q."/>
            <person name="Chapman S."/>
            <person name="Gujja S."/>
            <person name="Saif S."/>
            <person name="Birren B."/>
        </authorList>
    </citation>
    <scope>NUCLEOTIDE SEQUENCE [LARGE SCALE GENOMIC DNA]</scope>
    <source>
        <strain evidence="2 3">ATCC 28783</strain>
    </source>
</reference>